<reference evidence="2" key="1">
    <citation type="submission" date="2022-01" db="EMBL/GenBank/DDBJ databases">
        <title>Genome Sequence Resource for Two Populations of Ditylenchus destructor, the Migratory Endoparasitic Phytonematode.</title>
        <authorList>
            <person name="Zhang H."/>
            <person name="Lin R."/>
            <person name="Xie B."/>
        </authorList>
    </citation>
    <scope>NUCLEOTIDE SEQUENCE</scope>
    <source>
        <strain evidence="2">BazhouSP</strain>
    </source>
</reference>
<feature type="transmembrane region" description="Helical" evidence="1">
    <location>
        <begin position="110"/>
        <end position="132"/>
    </location>
</feature>
<keyword evidence="1" id="KW-1133">Transmembrane helix</keyword>
<dbReference type="Proteomes" id="UP001201812">
    <property type="component" value="Unassembled WGS sequence"/>
</dbReference>
<gene>
    <name evidence="2" type="ORF">DdX_04568</name>
</gene>
<evidence type="ECO:0000313" key="2">
    <source>
        <dbReference type="EMBL" id="KAI1722258.1"/>
    </source>
</evidence>
<keyword evidence="1" id="KW-0472">Membrane</keyword>
<dbReference type="AlphaFoldDB" id="A0AAD4RAW5"/>
<proteinExistence type="predicted"/>
<keyword evidence="1" id="KW-0812">Transmembrane</keyword>
<evidence type="ECO:0000313" key="3">
    <source>
        <dbReference type="Proteomes" id="UP001201812"/>
    </source>
</evidence>
<protein>
    <submittedName>
        <fullName evidence="2">Uncharacterized protein</fullName>
    </submittedName>
</protein>
<name>A0AAD4RAW5_9BILA</name>
<evidence type="ECO:0000256" key="1">
    <source>
        <dbReference type="SAM" id="Phobius"/>
    </source>
</evidence>
<dbReference type="EMBL" id="JAKKPZ010000004">
    <property type="protein sequence ID" value="KAI1722258.1"/>
    <property type="molecule type" value="Genomic_DNA"/>
</dbReference>
<organism evidence="2 3">
    <name type="scientific">Ditylenchus destructor</name>
    <dbReference type="NCBI Taxonomy" id="166010"/>
    <lineage>
        <taxon>Eukaryota</taxon>
        <taxon>Metazoa</taxon>
        <taxon>Ecdysozoa</taxon>
        <taxon>Nematoda</taxon>
        <taxon>Chromadorea</taxon>
        <taxon>Rhabditida</taxon>
        <taxon>Tylenchina</taxon>
        <taxon>Tylenchomorpha</taxon>
        <taxon>Sphaerularioidea</taxon>
        <taxon>Anguinidae</taxon>
        <taxon>Anguininae</taxon>
        <taxon>Ditylenchus</taxon>
    </lineage>
</organism>
<sequence length="195" mass="22776">MVLSVLLRDKCGILPKGIYASTKYSQVMHRVMVVRMSSDMPIWRKTRMGPDGKPIGAHVDNPPFAENVKGHFSYGRDVSRDPSYPISAAVKRGDTMWRYLTGQLGHAYELYPLFFLFGVWAVCLISVVWVSFNRFEVWIDRTNKTPPWDWERCRDNYWKWQSQFIDLSGQMNQRNYTLEKIEDAMLEAARARGTR</sequence>
<keyword evidence="3" id="KW-1185">Reference proteome</keyword>
<accession>A0AAD4RAW5</accession>
<comment type="caution">
    <text evidence="2">The sequence shown here is derived from an EMBL/GenBank/DDBJ whole genome shotgun (WGS) entry which is preliminary data.</text>
</comment>